<dbReference type="Gene3D" id="1.10.150.300">
    <property type="entry name" value="TGS-like domain"/>
    <property type="match status" value="1"/>
</dbReference>
<accession>A0ABQ7YAU1</accession>
<keyword evidence="2" id="KW-1185">Reference proteome</keyword>
<dbReference type="EMBL" id="JAGKQM010000018">
    <property type="protein sequence ID" value="KAH0865314.1"/>
    <property type="molecule type" value="Genomic_DNA"/>
</dbReference>
<dbReference type="InterPro" id="IPR023192">
    <property type="entry name" value="TGS-like_dom_sf"/>
</dbReference>
<organism evidence="1 2">
    <name type="scientific">Brassica napus</name>
    <name type="common">Rape</name>
    <dbReference type="NCBI Taxonomy" id="3708"/>
    <lineage>
        <taxon>Eukaryota</taxon>
        <taxon>Viridiplantae</taxon>
        <taxon>Streptophyta</taxon>
        <taxon>Embryophyta</taxon>
        <taxon>Tracheophyta</taxon>
        <taxon>Spermatophyta</taxon>
        <taxon>Magnoliopsida</taxon>
        <taxon>eudicotyledons</taxon>
        <taxon>Gunneridae</taxon>
        <taxon>Pentapetalae</taxon>
        <taxon>rosids</taxon>
        <taxon>malvids</taxon>
        <taxon>Brassicales</taxon>
        <taxon>Brassicaceae</taxon>
        <taxon>Brassiceae</taxon>
        <taxon>Brassica</taxon>
    </lineage>
</organism>
<dbReference type="InterPro" id="IPR027417">
    <property type="entry name" value="P-loop_NTPase"/>
</dbReference>
<sequence>MNWHSYLLIVRRRHGDVCASSHHQSISNQTFRSTGKTTTETFLNDVVRCFEDNDIYHVGGKVNPTSDLDFINLKLIFCDLDQFHFRARSKVRYMCSIYKLHDEAKYKVFMRWISDESKWEHQFKCCSKDGVKKCCSKASHIPCFVLGYDLATLNLIIYYFV</sequence>
<evidence type="ECO:0000313" key="1">
    <source>
        <dbReference type="EMBL" id="KAH0865314.1"/>
    </source>
</evidence>
<gene>
    <name evidence="1" type="ORF">HID58_082525</name>
</gene>
<proteinExistence type="predicted"/>
<evidence type="ECO:0000313" key="2">
    <source>
        <dbReference type="Proteomes" id="UP000824890"/>
    </source>
</evidence>
<name>A0ABQ7YAU1_BRANA</name>
<protein>
    <submittedName>
        <fullName evidence="1">Uncharacterized protein</fullName>
    </submittedName>
</protein>
<reference evidence="1 2" key="1">
    <citation type="submission" date="2021-05" db="EMBL/GenBank/DDBJ databases">
        <title>Genome Assembly of Synthetic Allotetraploid Brassica napus Reveals Homoeologous Exchanges between Subgenomes.</title>
        <authorList>
            <person name="Davis J.T."/>
        </authorList>
    </citation>
    <scope>NUCLEOTIDE SEQUENCE [LARGE SCALE GENOMIC DNA]</scope>
    <source>
        <strain evidence="2">cv. Da-Ae</strain>
        <tissue evidence="1">Seedling</tissue>
    </source>
</reference>
<dbReference type="Gene3D" id="3.40.50.300">
    <property type="entry name" value="P-loop containing nucleotide triphosphate hydrolases"/>
    <property type="match status" value="1"/>
</dbReference>
<comment type="caution">
    <text evidence="1">The sequence shown here is derived from an EMBL/GenBank/DDBJ whole genome shotgun (WGS) entry which is preliminary data.</text>
</comment>
<dbReference type="Proteomes" id="UP000824890">
    <property type="component" value="Unassembled WGS sequence"/>
</dbReference>